<evidence type="ECO:0000256" key="1">
    <source>
        <dbReference type="SAM" id="MobiDB-lite"/>
    </source>
</evidence>
<gene>
    <name evidence="2" type="ORF">CEXT_184361</name>
</gene>
<dbReference type="Proteomes" id="UP001054945">
    <property type="component" value="Unassembled WGS sequence"/>
</dbReference>
<proteinExistence type="predicted"/>
<evidence type="ECO:0000313" key="3">
    <source>
        <dbReference type="Proteomes" id="UP001054945"/>
    </source>
</evidence>
<evidence type="ECO:0000313" key="2">
    <source>
        <dbReference type="EMBL" id="GIX79448.1"/>
    </source>
</evidence>
<sequence length="70" mass="7721">MCPNFLTSSTAIQQSLTCHYIIDTNEVVTEVEWEKRRRTGVPVDTGRTSRGQGCAEGTWTSTSSRPVCSP</sequence>
<dbReference type="EMBL" id="BPLR01002938">
    <property type="protein sequence ID" value="GIX79448.1"/>
    <property type="molecule type" value="Genomic_DNA"/>
</dbReference>
<name>A0AAV4N4U9_CAEEX</name>
<protein>
    <submittedName>
        <fullName evidence="2">Uncharacterized protein</fullName>
    </submittedName>
</protein>
<feature type="region of interest" description="Disordered" evidence="1">
    <location>
        <begin position="39"/>
        <end position="70"/>
    </location>
</feature>
<keyword evidence="3" id="KW-1185">Reference proteome</keyword>
<organism evidence="2 3">
    <name type="scientific">Caerostris extrusa</name>
    <name type="common">Bark spider</name>
    <name type="synonym">Caerostris bankana</name>
    <dbReference type="NCBI Taxonomy" id="172846"/>
    <lineage>
        <taxon>Eukaryota</taxon>
        <taxon>Metazoa</taxon>
        <taxon>Ecdysozoa</taxon>
        <taxon>Arthropoda</taxon>
        <taxon>Chelicerata</taxon>
        <taxon>Arachnida</taxon>
        <taxon>Araneae</taxon>
        <taxon>Araneomorphae</taxon>
        <taxon>Entelegynae</taxon>
        <taxon>Araneoidea</taxon>
        <taxon>Araneidae</taxon>
        <taxon>Caerostris</taxon>
    </lineage>
</organism>
<feature type="compositionally biased region" description="Polar residues" evidence="1">
    <location>
        <begin position="58"/>
        <end position="70"/>
    </location>
</feature>
<reference evidence="2 3" key="1">
    <citation type="submission" date="2021-06" db="EMBL/GenBank/DDBJ databases">
        <title>Caerostris extrusa draft genome.</title>
        <authorList>
            <person name="Kono N."/>
            <person name="Arakawa K."/>
        </authorList>
    </citation>
    <scope>NUCLEOTIDE SEQUENCE [LARGE SCALE GENOMIC DNA]</scope>
</reference>
<accession>A0AAV4N4U9</accession>
<dbReference type="AlphaFoldDB" id="A0AAV4N4U9"/>
<comment type="caution">
    <text evidence="2">The sequence shown here is derived from an EMBL/GenBank/DDBJ whole genome shotgun (WGS) entry which is preliminary data.</text>
</comment>